<comment type="caution">
    <text evidence="3">The sequence shown here is derived from an EMBL/GenBank/DDBJ whole genome shotgun (WGS) entry which is preliminary data.</text>
</comment>
<evidence type="ECO:0000256" key="1">
    <source>
        <dbReference type="SAM" id="Phobius"/>
    </source>
</evidence>
<organism evidence="3 4">
    <name type="scientific">Actinophytocola gossypii</name>
    <dbReference type="NCBI Taxonomy" id="2812003"/>
    <lineage>
        <taxon>Bacteria</taxon>
        <taxon>Bacillati</taxon>
        <taxon>Actinomycetota</taxon>
        <taxon>Actinomycetes</taxon>
        <taxon>Pseudonocardiales</taxon>
        <taxon>Pseudonocardiaceae</taxon>
    </lineage>
</organism>
<keyword evidence="4" id="KW-1185">Reference proteome</keyword>
<dbReference type="InterPro" id="IPR003848">
    <property type="entry name" value="DUF218"/>
</dbReference>
<dbReference type="PANTHER" id="PTHR30336">
    <property type="entry name" value="INNER MEMBRANE PROTEIN, PROBABLE PERMEASE"/>
    <property type="match status" value="1"/>
</dbReference>
<dbReference type="PANTHER" id="PTHR30336:SF20">
    <property type="entry name" value="DUF218 DOMAIN-CONTAINING PROTEIN"/>
    <property type="match status" value="1"/>
</dbReference>
<keyword evidence="1" id="KW-0812">Transmembrane</keyword>
<reference evidence="3 4" key="1">
    <citation type="submission" date="2021-02" db="EMBL/GenBank/DDBJ databases">
        <title>Actinophytocola xerophila sp. nov., isolated from soil of cotton cropping field.</title>
        <authorList>
            <person name="Huang R."/>
            <person name="Chen X."/>
            <person name="Ge X."/>
            <person name="Liu W."/>
        </authorList>
    </citation>
    <scope>NUCLEOTIDE SEQUENCE [LARGE SCALE GENOMIC DNA]</scope>
    <source>
        <strain evidence="3 4">S1-96</strain>
    </source>
</reference>
<gene>
    <name evidence="3" type="ORF">JT362_17420</name>
</gene>
<keyword evidence="1" id="KW-1133">Transmembrane helix</keyword>
<protein>
    <submittedName>
        <fullName evidence="3">YdcF family protein</fullName>
    </submittedName>
</protein>
<proteinExistence type="predicted"/>
<evidence type="ECO:0000313" key="3">
    <source>
        <dbReference type="EMBL" id="MCT2584897.1"/>
    </source>
</evidence>
<name>A0ABT2JAK6_9PSEU</name>
<accession>A0ABT2JAK6</accession>
<feature type="domain" description="DUF218" evidence="2">
    <location>
        <begin position="54"/>
        <end position="200"/>
    </location>
</feature>
<dbReference type="CDD" id="cd06259">
    <property type="entry name" value="YdcF-like"/>
    <property type="match status" value="1"/>
</dbReference>
<feature type="transmembrane region" description="Helical" evidence="1">
    <location>
        <begin position="22"/>
        <end position="42"/>
    </location>
</feature>
<dbReference type="Pfam" id="PF02698">
    <property type="entry name" value="DUF218"/>
    <property type="match status" value="1"/>
</dbReference>
<keyword evidence="1" id="KW-0472">Membrane</keyword>
<dbReference type="EMBL" id="JAFFZE010000014">
    <property type="protein sequence ID" value="MCT2584897.1"/>
    <property type="molecule type" value="Genomic_DNA"/>
</dbReference>
<dbReference type="Proteomes" id="UP001156441">
    <property type="component" value="Unassembled WGS sequence"/>
</dbReference>
<sequence>MIGPVTPEDPRPRPGVRFVRRLLVGVLLIGLLVVGGTAFRVWQVARVDDRTRADVVIVLGAAQYDGVPSKVLEARLRKARNLFRAGVAEHIVTTGGRQPGDEYTEAEAGANWLADQGVPEDALIGVGVGKDTLGSLRAAAKEITARGWETAVIVTDPWHSLRARTMATDVGLEAWTSPTHSGPIVQTRQTQVRYILYETAALLYYRTTRAQADGLGIGQDVAVDQ</sequence>
<dbReference type="InterPro" id="IPR051599">
    <property type="entry name" value="Cell_Envelope_Assoc"/>
</dbReference>
<evidence type="ECO:0000259" key="2">
    <source>
        <dbReference type="Pfam" id="PF02698"/>
    </source>
</evidence>
<evidence type="ECO:0000313" key="4">
    <source>
        <dbReference type="Proteomes" id="UP001156441"/>
    </source>
</evidence>